<organism evidence="2">
    <name type="scientific">viral metagenome</name>
    <dbReference type="NCBI Taxonomy" id="1070528"/>
    <lineage>
        <taxon>unclassified sequences</taxon>
        <taxon>metagenomes</taxon>
        <taxon>organismal metagenomes</taxon>
    </lineage>
</organism>
<keyword evidence="1" id="KW-1133">Transmembrane helix</keyword>
<proteinExistence type="predicted"/>
<feature type="transmembrane region" description="Helical" evidence="1">
    <location>
        <begin position="121"/>
        <end position="144"/>
    </location>
</feature>
<keyword evidence="1" id="KW-0472">Membrane</keyword>
<protein>
    <submittedName>
        <fullName evidence="2">Uncharacterized protein</fullName>
    </submittedName>
</protein>
<dbReference type="EMBL" id="MN739687">
    <property type="protein sequence ID" value="QHT21179.1"/>
    <property type="molecule type" value="Genomic_DNA"/>
</dbReference>
<keyword evidence="1" id="KW-0812">Transmembrane</keyword>
<feature type="transmembrane region" description="Helical" evidence="1">
    <location>
        <begin position="96"/>
        <end position="115"/>
    </location>
</feature>
<sequence length="265" mass="30199">MTSVGISNSLLVDIINNSQVYTAPNLIEKEINNAVSEFLIKKDNIFTNILSDYMINNEHGQDSTLKNVYEKLDQSNKNKLRHIEIINYNDKINKEYLNIILVIIFVCIIIIPIAIANKNGILPNSITLVILVTLLFLASCYIFYKFIDIYMRDNINFEKIRIPYDRTATQLEKDGTIVKKKNPLTSLTLTCVGQDCCDGSMVYDYAKNKCLMTENFDNYFEKFQNNNTITESFGPGCGKDHLIQSSFSRSTSTVYNVPLNIPPLT</sequence>
<accession>A0A6C0DYP1</accession>
<dbReference type="AlphaFoldDB" id="A0A6C0DYP1"/>
<name>A0A6C0DYP1_9ZZZZ</name>
<evidence type="ECO:0000256" key="1">
    <source>
        <dbReference type="SAM" id="Phobius"/>
    </source>
</evidence>
<reference evidence="2" key="1">
    <citation type="journal article" date="2020" name="Nature">
        <title>Giant virus diversity and host interactions through global metagenomics.</title>
        <authorList>
            <person name="Schulz F."/>
            <person name="Roux S."/>
            <person name="Paez-Espino D."/>
            <person name="Jungbluth S."/>
            <person name="Walsh D.A."/>
            <person name="Denef V.J."/>
            <person name="McMahon K.D."/>
            <person name="Konstantinidis K.T."/>
            <person name="Eloe-Fadrosh E.A."/>
            <person name="Kyrpides N.C."/>
            <person name="Woyke T."/>
        </authorList>
    </citation>
    <scope>NUCLEOTIDE SEQUENCE</scope>
    <source>
        <strain evidence="2">GVMAG-M-3300023174-75</strain>
    </source>
</reference>
<evidence type="ECO:0000313" key="2">
    <source>
        <dbReference type="EMBL" id="QHT21179.1"/>
    </source>
</evidence>